<sequence length="63" mass="7127">MKVLAVILISIGLILAPIIGFLYPDWRIMQGKEELSEWQQYGIHALAIGVLLIMFVFANLLIE</sequence>
<keyword evidence="1" id="KW-1133">Transmembrane helix</keyword>
<reference evidence="2 3" key="1">
    <citation type="submission" date="2022-04" db="EMBL/GenBank/DDBJ databases">
        <title>Halobacillus sp. isolated from saltern.</title>
        <authorList>
            <person name="Won M."/>
            <person name="Lee C.-M."/>
            <person name="Woen H.-Y."/>
            <person name="Kwon S.-W."/>
        </authorList>
    </citation>
    <scope>NUCLEOTIDE SEQUENCE [LARGE SCALE GENOMIC DNA]</scope>
    <source>
        <strain evidence="2 3">SSTM10-2</strain>
    </source>
</reference>
<accession>A0ABY4GWF8</accession>
<organism evidence="2 3">
    <name type="scientific">Halobacillus shinanisalinarum</name>
    <dbReference type="NCBI Taxonomy" id="2932258"/>
    <lineage>
        <taxon>Bacteria</taxon>
        <taxon>Bacillati</taxon>
        <taxon>Bacillota</taxon>
        <taxon>Bacilli</taxon>
        <taxon>Bacillales</taxon>
        <taxon>Bacillaceae</taxon>
        <taxon>Halobacillus</taxon>
    </lineage>
</organism>
<keyword evidence="1" id="KW-0472">Membrane</keyword>
<keyword evidence="1" id="KW-0812">Transmembrane</keyword>
<protein>
    <submittedName>
        <fullName evidence="2">Uncharacterized protein</fullName>
    </submittedName>
</protein>
<dbReference type="Proteomes" id="UP000831880">
    <property type="component" value="Chromosome"/>
</dbReference>
<evidence type="ECO:0000256" key="1">
    <source>
        <dbReference type="SAM" id="Phobius"/>
    </source>
</evidence>
<evidence type="ECO:0000313" key="2">
    <source>
        <dbReference type="EMBL" id="UOQ92294.1"/>
    </source>
</evidence>
<keyword evidence="3" id="KW-1185">Reference proteome</keyword>
<evidence type="ECO:0000313" key="3">
    <source>
        <dbReference type="Proteomes" id="UP000831880"/>
    </source>
</evidence>
<name>A0ABY4GWF8_9BACI</name>
<dbReference type="RefSeq" id="WP_244751904.1">
    <property type="nucleotide sequence ID" value="NZ_CP095074.1"/>
</dbReference>
<feature type="transmembrane region" description="Helical" evidence="1">
    <location>
        <begin position="44"/>
        <end position="62"/>
    </location>
</feature>
<gene>
    <name evidence="2" type="ORF">MUO14_17705</name>
</gene>
<proteinExistence type="predicted"/>
<dbReference type="EMBL" id="CP095074">
    <property type="protein sequence ID" value="UOQ92294.1"/>
    <property type="molecule type" value="Genomic_DNA"/>
</dbReference>